<dbReference type="InterPro" id="IPR015421">
    <property type="entry name" value="PyrdxlP-dep_Trfase_major"/>
</dbReference>
<dbReference type="GO" id="GO:0008483">
    <property type="term" value="F:transaminase activity"/>
    <property type="evidence" value="ECO:0007669"/>
    <property type="project" value="UniProtKB-KW"/>
</dbReference>
<keyword evidence="3" id="KW-0808">Transferase</keyword>
<dbReference type="InterPro" id="IPR004839">
    <property type="entry name" value="Aminotransferase_I/II_large"/>
</dbReference>
<comment type="similarity">
    <text evidence="3">Belongs to the class-I pyridoxal-phosphate-dependent aminotransferase family.</text>
</comment>
<dbReference type="Pfam" id="PF00155">
    <property type="entry name" value="Aminotran_1_2"/>
    <property type="match status" value="1"/>
</dbReference>
<dbReference type="SUPFAM" id="SSF53383">
    <property type="entry name" value="PLP-dependent transferases"/>
    <property type="match status" value="1"/>
</dbReference>
<dbReference type="PANTHER" id="PTHR42885:SF1">
    <property type="entry name" value="THREONINE-PHOSPHATE DECARBOXYLASE"/>
    <property type="match status" value="1"/>
</dbReference>
<dbReference type="Gene3D" id="3.90.1150.10">
    <property type="entry name" value="Aspartate Aminotransferase, domain 1"/>
    <property type="match status" value="1"/>
</dbReference>
<keyword evidence="2" id="KW-0663">Pyridoxal phosphate</keyword>
<dbReference type="InterPro" id="IPR015422">
    <property type="entry name" value="PyrdxlP-dep_Trfase_small"/>
</dbReference>
<comment type="cofactor">
    <cofactor evidence="1 3">
        <name>pyridoxal 5'-phosphate</name>
        <dbReference type="ChEBI" id="CHEBI:597326"/>
    </cofactor>
</comment>
<dbReference type="Gene3D" id="3.40.640.10">
    <property type="entry name" value="Type I PLP-dependent aspartate aminotransferase-like (Major domain)"/>
    <property type="match status" value="1"/>
</dbReference>
<keyword evidence="3" id="KW-0032">Aminotransferase</keyword>
<dbReference type="EC" id="2.6.1.-" evidence="3"/>
<evidence type="ECO:0000256" key="1">
    <source>
        <dbReference type="ARBA" id="ARBA00001933"/>
    </source>
</evidence>
<evidence type="ECO:0000256" key="2">
    <source>
        <dbReference type="ARBA" id="ARBA00022898"/>
    </source>
</evidence>
<sequence length="360" mass="41256">MKINFESHGGNIEKEARKLGLSTENIIDASASIVPFKLPKKLNKYLINSIKNGSIRSYPDRSYFEVKNAISKWHNIEPSMILPGNGASELFTWAARDASLNGISSLPSPGFGDYQRALKCWNAAYIHHPLPLSWTNKNPQSFPIEPKANVLWITNPHNPTGQLWSRSSIENLLANYKLVICDEAFISLVPGGENQSIIDLTNRYKNLIVIRSLTKFLAIAGLRIGYVVTNSDRLLKWKEIRDPWPVNTLAINATKMIMKDSKMYTRRLNKIHRWVEKEGKWLYQSLSDFSSIKPLPSTTNFQLIKSESSILNLLENLKKRGILLRDCRSFINLDENWFRISLLKRNQNIQIINTLKDYIN</sequence>
<evidence type="ECO:0000313" key="5">
    <source>
        <dbReference type="EMBL" id="KGG21647.1"/>
    </source>
</evidence>
<dbReference type="Proteomes" id="UP000030392">
    <property type="component" value="Unassembled WGS sequence"/>
</dbReference>
<accession>A0A0A2C7Z5</accession>
<keyword evidence="5" id="KW-0456">Lyase</keyword>
<dbReference type="InterPro" id="IPR004838">
    <property type="entry name" value="NHTrfase_class1_PyrdxlP-BS"/>
</dbReference>
<dbReference type="PANTHER" id="PTHR42885">
    <property type="entry name" value="HISTIDINOL-PHOSPHATE AMINOTRANSFERASE-RELATED"/>
    <property type="match status" value="1"/>
</dbReference>
<dbReference type="InterPro" id="IPR015424">
    <property type="entry name" value="PyrdxlP-dep_Trfase"/>
</dbReference>
<comment type="caution">
    <text evidence="5">The sequence shown here is derived from an EMBL/GenBank/DDBJ whole genome shotgun (WGS) entry which is preliminary data.</text>
</comment>
<dbReference type="PROSITE" id="PS00105">
    <property type="entry name" value="AA_TRANSFER_CLASS_1"/>
    <property type="match status" value="1"/>
</dbReference>
<evidence type="ECO:0000259" key="4">
    <source>
        <dbReference type="Pfam" id="PF00155"/>
    </source>
</evidence>
<dbReference type="RefSeq" id="WP_036904638.1">
    <property type="nucleotide sequence ID" value="NZ_CP138967.1"/>
</dbReference>
<dbReference type="EMBL" id="JNAX01000005">
    <property type="protein sequence ID" value="KGG21647.1"/>
    <property type="molecule type" value="Genomic_DNA"/>
</dbReference>
<protein>
    <recommendedName>
        <fullName evidence="3">Aminotransferase</fullName>
        <ecNumber evidence="3">2.6.1.-</ecNumber>
    </recommendedName>
</protein>
<proteinExistence type="inferred from homology"/>
<gene>
    <name evidence="5" type="ORF">EV03_0385</name>
</gene>
<dbReference type="GO" id="GO:0016829">
    <property type="term" value="F:lyase activity"/>
    <property type="evidence" value="ECO:0007669"/>
    <property type="project" value="UniProtKB-KW"/>
</dbReference>
<organism evidence="5 6">
    <name type="scientific">Prochlorococcus marinus str. PAC1</name>
    <dbReference type="NCBI Taxonomy" id="59924"/>
    <lineage>
        <taxon>Bacteria</taxon>
        <taxon>Bacillati</taxon>
        <taxon>Cyanobacteriota</taxon>
        <taxon>Cyanophyceae</taxon>
        <taxon>Synechococcales</taxon>
        <taxon>Prochlorococcaceae</taxon>
        <taxon>Prochlorococcus</taxon>
    </lineage>
</organism>
<name>A0A0A2C7Z5_PROMR</name>
<dbReference type="GO" id="GO:0030170">
    <property type="term" value="F:pyridoxal phosphate binding"/>
    <property type="evidence" value="ECO:0007669"/>
    <property type="project" value="InterPro"/>
</dbReference>
<feature type="domain" description="Aminotransferase class I/classII large" evidence="4">
    <location>
        <begin position="40"/>
        <end position="351"/>
    </location>
</feature>
<dbReference type="AlphaFoldDB" id="A0A0A2C7Z5"/>
<evidence type="ECO:0000313" key="6">
    <source>
        <dbReference type="Proteomes" id="UP000030392"/>
    </source>
</evidence>
<reference evidence="6" key="1">
    <citation type="journal article" date="2014" name="Sci. Data">
        <title>Genomes of diverse isolates of the marine cyanobacterium Prochlorococcus.</title>
        <authorList>
            <person name="Biller S."/>
            <person name="Berube P."/>
            <person name="Thompson J."/>
            <person name="Kelly L."/>
            <person name="Roggensack S."/>
            <person name="Awad L."/>
            <person name="Roache-Johnson K."/>
            <person name="Ding H."/>
            <person name="Giovannoni S.J."/>
            <person name="Moore L.R."/>
            <person name="Chisholm S.W."/>
        </authorList>
    </citation>
    <scope>NUCLEOTIDE SEQUENCE [LARGE SCALE GENOMIC DNA]</scope>
    <source>
        <strain evidence="6">PAC1</strain>
    </source>
</reference>
<evidence type="ECO:0000256" key="3">
    <source>
        <dbReference type="RuleBase" id="RU000481"/>
    </source>
</evidence>
<dbReference type="CDD" id="cd00609">
    <property type="entry name" value="AAT_like"/>
    <property type="match status" value="1"/>
</dbReference>